<dbReference type="EMBL" id="JAHJDP010000042">
    <property type="protein sequence ID" value="MBU2691081.1"/>
    <property type="molecule type" value="Genomic_DNA"/>
</dbReference>
<gene>
    <name evidence="1" type="ORF">KJ970_09135</name>
</gene>
<proteinExistence type="predicted"/>
<comment type="caution">
    <text evidence="1">The sequence shown here is derived from an EMBL/GenBank/DDBJ whole genome shotgun (WGS) entry which is preliminary data.</text>
</comment>
<organism evidence="1 2">
    <name type="scientific">Eiseniibacteriota bacterium</name>
    <dbReference type="NCBI Taxonomy" id="2212470"/>
    <lineage>
        <taxon>Bacteria</taxon>
        <taxon>Candidatus Eiseniibacteriota</taxon>
    </lineage>
</organism>
<protein>
    <submittedName>
        <fullName evidence="1">DUF885 domain-containing protein</fullName>
    </submittedName>
</protein>
<dbReference type="PANTHER" id="PTHR33361">
    <property type="entry name" value="GLR0591 PROTEIN"/>
    <property type="match status" value="1"/>
</dbReference>
<evidence type="ECO:0000313" key="1">
    <source>
        <dbReference type="EMBL" id="MBU2691081.1"/>
    </source>
</evidence>
<dbReference type="Proteomes" id="UP000777784">
    <property type="component" value="Unassembled WGS sequence"/>
</dbReference>
<dbReference type="AlphaFoldDB" id="A0A948RW57"/>
<reference evidence="1" key="1">
    <citation type="submission" date="2021-05" db="EMBL/GenBank/DDBJ databases">
        <title>Energy efficiency and biological interactions define the core microbiome of deep oligotrophic groundwater.</title>
        <authorList>
            <person name="Mehrshad M."/>
            <person name="Lopez-Fernandez M."/>
            <person name="Bell E."/>
            <person name="Bernier-Latmani R."/>
            <person name="Bertilsson S."/>
            <person name="Dopson M."/>
        </authorList>
    </citation>
    <scope>NUCLEOTIDE SEQUENCE</scope>
    <source>
        <strain evidence="1">Modern_marine.mb.64</strain>
    </source>
</reference>
<dbReference type="PANTHER" id="PTHR33361:SF15">
    <property type="entry name" value="DUF885 FAMILY LIPOPROTEIN"/>
    <property type="match status" value="1"/>
</dbReference>
<dbReference type="Pfam" id="PF05960">
    <property type="entry name" value="DUF885"/>
    <property type="match status" value="1"/>
</dbReference>
<sequence>MTKNANKEFDRLAGRIFKAAMTLNPTEASWLGVHGANDRKLPDRSAAACKRERAQIEAFIKALDRFKGSELSMERSVDLKLTRGGLSAQKAMIDKFPYWQLMPQHYVDEVIFGIYVPMIRNYAPVGRRAEDILGRMKAIPHFFRQAGRNIKRPPRVFTETAILSARGALDFLDTALAGFINDLRDPALKKKLKAEMVRTRAATEAYLKELQGPILSRSTGRYAVGKVLFKKLLRDRHGISYDPDDLLKIGWKVYRRTIREMKSVAAEIDKQKNWHQIIAGLRDDHPTARGLVPAYFKAMDQARRFVRKKRLVSFPEGESIQVVPTPAFARPILPYAAYLSPAPFEKEQKGTFWVTPPDASLPKEHQKVMLQGHMRPGIAVTALHEAYPGHHLQLSVANRLSHPLRHLFETSVFAEGWALYCEEMMYEQGFYKSKESRLLQLKDLLWRSCRVIIDVSLHTRNMSFDEAVDFLIKKAHLVRPNADAEVRRYCATPAQPMSYIMGKILILDLLEDYKRWKGPAFDLRTFHDDLLSHGTIPVGLVRREMGVPGR</sequence>
<evidence type="ECO:0000313" key="2">
    <source>
        <dbReference type="Proteomes" id="UP000777784"/>
    </source>
</evidence>
<accession>A0A948RW57</accession>
<dbReference type="InterPro" id="IPR010281">
    <property type="entry name" value="DUF885"/>
</dbReference>
<name>A0A948RW57_UNCEI</name>